<accession>A0ABS2E3H9</accession>
<name>A0ABS2E3H9_9BACT</name>
<dbReference type="Pfam" id="PF18765">
    <property type="entry name" value="Polbeta"/>
    <property type="match status" value="1"/>
</dbReference>
<dbReference type="RefSeq" id="WP_205096355.1">
    <property type="nucleotide sequence ID" value="NZ_JACLYZ010000040.1"/>
</dbReference>
<dbReference type="EMBL" id="JACLYZ010000040">
    <property type="protein sequence ID" value="MBM6736168.1"/>
    <property type="molecule type" value="Genomic_DNA"/>
</dbReference>
<keyword evidence="3" id="KW-1185">Reference proteome</keyword>
<reference evidence="2 3" key="1">
    <citation type="journal article" date="2021" name="Sci. Rep.">
        <title>The distribution of antibiotic resistance genes in chicken gut microbiota commensals.</title>
        <authorList>
            <person name="Juricova H."/>
            <person name="Matiasovicova J."/>
            <person name="Kubasova T."/>
            <person name="Cejkova D."/>
            <person name="Rychlik I."/>
        </authorList>
    </citation>
    <scope>NUCLEOTIDE SEQUENCE [LARGE SCALE GENOMIC DNA]</scope>
    <source>
        <strain evidence="2 3">An772</strain>
    </source>
</reference>
<dbReference type="SUPFAM" id="SSF81301">
    <property type="entry name" value="Nucleotidyltransferase"/>
    <property type="match status" value="1"/>
</dbReference>
<protein>
    <submittedName>
        <fullName evidence="2">Nucleotidyltransferase domain-containing protein</fullName>
    </submittedName>
</protein>
<dbReference type="CDD" id="cd05403">
    <property type="entry name" value="NT_KNTase_like"/>
    <property type="match status" value="1"/>
</dbReference>
<feature type="domain" description="Polymerase beta nucleotidyltransferase" evidence="1">
    <location>
        <begin position="7"/>
        <end position="95"/>
    </location>
</feature>
<evidence type="ECO:0000259" key="1">
    <source>
        <dbReference type="Pfam" id="PF18765"/>
    </source>
</evidence>
<evidence type="ECO:0000313" key="3">
    <source>
        <dbReference type="Proteomes" id="UP000766986"/>
    </source>
</evidence>
<evidence type="ECO:0000313" key="2">
    <source>
        <dbReference type="EMBL" id="MBM6736168.1"/>
    </source>
</evidence>
<proteinExistence type="predicted"/>
<dbReference type="InterPro" id="IPR041633">
    <property type="entry name" value="Polbeta"/>
</dbReference>
<dbReference type="InterPro" id="IPR043519">
    <property type="entry name" value="NT_sf"/>
</dbReference>
<dbReference type="Proteomes" id="UP000766986">
    <property type="component" value="Unassembled WGS sequence"/>
</dbReference>
<dbReference type="Gene3D" id="3.30.460.10">
    <property type="entry name" value="Beta Polymerase, domain 2"/>
    <property type="match status" value="1"/>
</dbReference>
<sequence>MRLQGNEIKAILRAAREIYGSHVKVYLFGSRLDDTKRGGDIDLLIRNSGTKQGTLDRIRLIARLKCLLGDRKIDVIGDYEDNEVVREALEKGVLLV</sequence>
<comment type="caution">
    <text evidence="2">The sequence shown here is derived from an EMBL/GenBank/DDBJ whole genome shotgun (WGS) entry which is preliminary data.</text>
</comment>
<gene>
    <name evidence="2" type="ORF">H7U35_13220</name>
</gene>
<organism evidence="2 3">
    <name type="scientific">Mediterranea massiliensis</name>
    <dbReference type="NCBI Taxonomy" id="1841865"/>
    <lineage>
        <taxon>Bacteria</taxon>
        <taxon>Pseudomonadati</taxon>
        <taxon>Bacteroidota</taxon>
        <taxon>Bacteroidia</taxon>
        <taxon>Bacteroidales</taxon>
        <taxon>Bacteroidaceae</taxon>
        <taxon>Mediterranea</taxon>
    </lineage>
</organism>